<sequence>MTEHKTGLEDSFVLKGHKKLRCGYTTGSCAAAAAKAAAVMLLRGAPVEEIALETPKGILLHLLIEEIEMKPGTGPYPERVRCAVRKDGGDDPDATHGLLVYAEVSRRQEQGIFIDGGEGVGRVTRPGLNQPAGSAAINSTPREMIRKETEQVCREQGYTGGLSVVISIPGGEEIARKTFNPRLGIQGGLSVLGTSGIVMPMSEEALIRSIEAEMRMLTAAGAEYLVITPGNYGEAFAGEQKGIDLTCEMKCSNYVGETLDLAEELGVKGILFIAHIGKFIKVSGGIMNTHSRNADARAELMAAAALRAGADASLARGILDTGTTEEALDLLAEGDGELYGRTMEEICTKVQFYLDQHTRGSLETGAVLFSSVRGKLGETETVPDLIRKINGQKERIHL</sequence>
<reference evidence="6" key="1">
    <citation type="submission" date="2020-10" db="EMBL/GenBank/DDBJ databases">
        <authorList>
            <person name="Gilroy R."/>
        </authorList>
    </citation>
    <scope>NUCLEOTIDE SEQUENCE</scope>
    <source>
        <strain evidence="6">CHK188-20938</strain>
    </source>
</reference>
<dbReference type="Gene3D" id="3.30.2110.10">
    <property type="entry name" value="CbiD-like"/>
    <property type="match status" value="1"/>
</dbReference>
<keyword evidence="4 5" id="KW-0949">S-adenosyl-L-methionine</keyword>
<evidence type="ECO:0000256" key="2">
    <source>
        <dbReference type="ARBA" id="ARBA00022603"/>
    </source>
</evidence>
<protein>
    <recommendedName>
        <fullName evidence="5">Cobalt-precorrin-5B C(1)-methyltransferase</fullName>
        <ecNumber evidence="5">2.1.1.195</ecNumber>
    </recommendedName>
    <alternativeName>
        <fullName evidence="5">Cobalt-precorrin-6A synthase</fullName>
    </alternativeName>
</protein>
<organism evidence="6 7">
    <name type="scientific">Candidatus Scatomonas pullistercoris</name>
    <dbReference type="NCBI Taxonomy" id="2840920"/>
    <lineage>
        <taxon>Bacteria</taxon>
        <taxon>Bacillati</taxon>
        <taxon>Bacillota</taxon>
        <taxon>Clostridia</taxon>
        <taxon>Lachnospirales</taxon>
        <taxon>Lachnospiraceae</taxon>
        <taxon>Lachnospiraceae incertae sedis</taxon>
        <taxon>Candidatus Scatomonas</taxon>
    </lineage>
</organism>
<evidence type="ECO:0000256" key="5">
    <source>
        <dbReference type="HAMAP-Rule" id="MF_00787"/>
    </source>
</evidence>
<comment type="caution">
    <text evidence="6">The sequence shown here is derived from an EMBL/GenBank/DDBJ whole genome shotgun (WGS) entry which is preliminary data.</text>
</comment>
<dbReference type="NCBIfam" id="TIGR00312">
    <property type="entry name" value="cbiD"/>
    <property type="match status" value="1"/>
</dbReference>
<name>A0A9D1T993_9FIRM</name>
<dbReference type="Pfam" id="PF01888">
    <property type="entry name" value="CbiD"/>
    <property type="match status" value="1"/>
</dbReference>
<comment type="similarity">
    <text evidence="5">Belongs to the CbiD family.</text>
</comment>
<keyword evidence="3 5" id="KW-0808">Transferase</keyword>
<dbReference type="HAMAP" id="MF_00787">
    <property type="entry name" value="CbiD"/>
    <property type="match status" value="1"/>
</dbReference>
<dbReference type="GO" id="GO:0019251">
    <property type="term" value="P:anaerobic cobalamin biosynthetic process"/>
    <property type="evidence" value="ECO:0007669"/>
    <property type="project" value="UniProtKB-UniRule"/>
</dbReference>
<comment type="function">
    <text evidence="5">Catalyzes the methylation of C-1 in cobalt-precorrin-5B to form cobalt-precorrin-6A.</text>
</comment>
<evidence type="ECO:0000256" key="3">
    <source>
        <dbReference type="ARBA" id="ARBA00022679"/>
    </source>
</evidence>
<comment type="pathway">
    <text evidence="5">Cofactor biosynthesis; adenosylcobalamin biosynthesis; cob(II)yrinate a,c-diamide from sirohydrochlorin (anaerobic route): step 6/10.</text>
</comment>
<dbReference type="EC" id="2.1.1.195" evidence="5"/>
<evidence type="ECO:0000256" key="4">
    <source>
        <dbReference type="ARBA" id="ARBA00022691"/>
    </source>
</evidence>
<dbReference type="GO" id="GO:0008168">
    <property type="term" value="F:methyltransferase activity"/>
    <property type="evidence" value="ECO:0007669"/>
    <property type="project" value="UniProtKB-UniRule"/>
</dbReference>
<comment type="catalytic activity">
    <reaction evidence="5">
        <text>Co-precorrin-5B + S-adenosyl-L-methionine = Co-precorrin-6A + S-adenosyl-L-homocysteine</text>
        <dbReference type="Rhea" id="RHEA:26285"/>
        <dbReference type="ChEBI" id="CHEBI:57856"/>
        <dbReference type="ChEBI" id="CHEBI:59789"/>
        <dbReference type="ChEBI" id="CHEBI:60063"/>
        <dbReference type="ChEBI" id="CHEBI:60064"/>
        <dbReference type="EC" id="2.1.1.195"/>
    </reaction>
</comment>
<dbReference type="InterPro" id="IPR036074">
    <property type="entry name" value="CbiD_sf"/>
</dbReference>
<accession>A0A9D1T993</accession>
<keyword evidence="1 5" id="KW-0169">Cobalamin biosynthesis</keyword>
<evidence type="ECO:0000313" key="6">
    <source>
        <dbReference type="EMBL" id="HIV24296.1"/>
    </source>
</evidence>
<gene>
    <name evidence="5 6" type="primary">cbiD</name>
    <name evidence="6" type="ORF">IAB71_00675</name>
</gene>
<dbReference type="AlphaFoldDB" id="A0A9D1T993"/>
<dbReference type="Proteomes" id="UP000824169">
    <property type="component" value="Unassembled WGS sequence"/>
</dbReference>
<proteinExistence type="inferred from homology"/>
<evidence type="ECO:0000313" key="7">
    <source>
        <dbReference type="Proteomes" id="UP000824169"/>
    </source>
</evidence>
<evidence type="ECO:0000256" key="1">
    <source>
        <dbReference type="ARBA" id="ARBA00022573"/>
    </source>
</evidence>
<dbReference type="PANTHER" id="PTHR35863:SF1">
    <property type="entry name" value="COBALT-PRECORRIN-5B C(1)-METHYLTRANSFERASE"/>
    <property type="match status" value="1"/>
</dbReference>
<dbReference type="PIRSF" id="PIRSF026782">
    <property type="entry name" value="CbiD"/>
    <property type="match status" value="1"/>
</dbReference>
<keyword evidence="2 5" id="KW-0489">Methyltransferase</keyword>
<dbReference type="GO" id="GO:0032259">
    <property type="term" value="P:methylation"/>
    <property type="evidence" value="ECO:0007669"/>
    <property type="project" value="UniProtKB-KW"/>
</dbReference>
<dbReference type="EMBL" id="DVOO01000003">
    <property type="protein sequence ID" value="HIV24296.1"/>
    <property type="molecule type" value="Genomic_DNA"/>
</dbReference>
<dbReference type="SUPFAM" id="SSF111342">
    <property type="entry name" value="CbiD-like"/>
    <property type="match status" value="1"/>
</dbReference>
<reference evidence="6" key="2">
    <citation type="journal article" date="2021" name="PeerJ">
        <title>Extensive microbial diversity within the chicken gut microbiome revealed by metagenomics and culture.</title>
        <authorList>
            <person name="Gilroy R."/>
            <person name="Ravi A."/>
            <person name="Getino M."/>
            <person name="Pursley I."/>
            <person name="Horton D.L."/>
            <person name="Alikhan N.F."/>
            <person name="Baker D."/>
            <person name="Gharbi K."/>
            <person name="Hall N."/>
            <person name="Watson M."/>
            <person name="Adriaenssens E.M."/>
            <person name="Foster-Nyarko E."/>
            <person name="Jarju S."/>
            <person name="Secka A."/>
            <person name="Antonio M."/>
            <person name="Oren A."/>
            <person name="Chaudhuri R.R."/>
            <person name="La Ragione R."/>
            <person name="Hildebrand F."/>
            <person name="Pallen M.J."/>
        </authorList>
    </citation>
    <scope>NUCLEOTIDE SEQUENCE</scope>
    <source>
        <strain evidence="6">CHK188-20938</strain>
    </source>
</reference>
<dbReference type="InterPro" id="IPR002748">
    <property type="entry name" value="CbiD"/>
</dbReference>
<dbReference type="PANTHER" id="PTHR35863">
    <property type="entry name" value="COBALT-PRECORRIN-5B C(1)-METHYLTRANSFERASE"/>
    <property type="match status" value="1"/>
</dbReference>